<sequence length="122" mass="13827">MRNPPLLLTGHTTLDIIRREAEVIIRGRPSPGAESTVQVVCNVQPVLKSTDTYLLPEADRSRATLKVYTKGAALRQRKEGPTGYAADRFYWKGELYEVMKVIDYDMGVLNHYKALCMRVELT</sequence>
<evidence type="ECO:0008006" key="3">
    <source>
        <dbReference type="Google" id="ProtNLM"/>
    </source>
</evidence>
<gene>
    <name evidence="1" type="ORF">VCM_00106</name>
</gene>
<dbReference type="EMBL" id="LN887844">
    <property type="protein sequence ID" value="CUR44325.1"/>
    <property type="molecule type" value="Genomic_DNA"/>
</dbReference>
<keyword evidence="2" id="KW-1185">Reference proteome</keyword>
<evidence type="ECO:0000313" key="1">
    <source>
        <dbReference type="EMBL" id="CUR44325.1"/>
    </source>
</evidence>
<protein>
    <recommendedName>
        <fullName evidence="3">Head-tail joining protein</fullName>
    </recommendedName>
</protein>
<dbReference type="Proteomes" id="UP000204441">
    <property type="component" value="Genome"/>
</dbReference>
<reference evidence="2" key="1">
    <citation type="submission" date="2015-10" db="EMBL/GenBank/DDBJ databases">
        <authorList>
            <person name="Millard A."/>
        </authorList>
    </citation>
    <scope>NUCLEOTIDE SEQUENCE [LARGE SCALE GENOMIC DNA]</scope>
</reference>
<proteinExistence type="predicted"/>
<name>A0A0S4KWC7_9CAUD</name>
<accession>A0A0S4KWC7</accession>
<dbReference type="KEGG" id="vg:26799074"/>
<dbReference type="GeneID" id="26799074"/>
<organism evidence="1 2">
    <name type="scientific">Pseudomonas phage VCM</name>
    <dbReference type="NCBI Taxonomy" id="1729937"/>
    <lineage>
        <taxon>Viruses</taxon>
        <taxon>Duplodnaviria</taxon>
        <taxon>Heunggongvirae</taxon>
        <taxon>Uroviricota</taxon>
        <taxon>Caudoviricetes</taxon>
        <taxon>Vandenendeviridae</taxon>
        <taxon>Gorskivirinae</taxon>
        <taxon>Kremarvirus</taxon>
        <taxon>Kremarvirus VCM</taxon>
        <taxon>Otagovirus VCM</taxon>
    </lineage>
</organism>
<dbReference type="OrthoDB" id="14281at10239"/>
<evidence type="ECO:0000313" key="2">
    <source>
        <dbReference type="Proteomes" id="UP000204441"/>
    </source>
</evidence>
<dbReference type="RefSeq" id="YP_009222704.1">
    <property type="nucleotide sequence ID" value="NC_029065.1"/>
</dbReference>